<accession>A0A7V5LJE5</accession>
<feature type="transmembrane region" description="Helical" evidence="1">
    <location>
        <begin position="92"/>
        <end position="110"/>
    </location>
</feature>
<dbReference type="InterPro" id="IPR019962">
    <property type="entry name" value="CHP03663"/>
</dbReference>
<dbReference type="EMBL" id="DRTD01000480">
    <property type="protein sequence ID" value="HHE55421.1"/>
    <property type="molecule type" value="Genomic_DNA"/>
</dbReference>
<keyword evidence="1" id="KW-1133">Transmembrane helix</keyword>
<gene>
    <name evidence="2" type="ORF">ENL21_06530</name>
</gene>
<dbReference type="PANTHER" id="PTHR41710:SF2">
    <property type="entry name" value="GLYCOSYL TRANSFERASE FAMILY 39_83 DOMAIN-CONTAINING PROTEIN"/>
    <property type="match status" value="1"/>
</dbReference>
<proteinExistence type="predicted"/>
<keyword evidence="1" id="KW-0472">Membrane</keyword>
<name>A0A7V5LJE5_CALAY</name>
<comment type="caution">
    <text evidence="2">The sequence shown here is derived from an EMBL/GenBank/DDBJ whole genome shotgun (WGS) entry which is preliminary data.</text>
</comment>
<organism evidence="2">
    <name type="scientific">Caldithrix abyssi</name>
    <dbReference type="NCBI Taxonomy" id="187145"/>
    <lineage>
        <taxon>Bacteria</taxon>
        <taxon>Pseudomonadati</taxon>
        <taxon>Calditrichota</taxon>
        <taxon>Calditrichia</taxon>
        <taxon>Calditrichales</taxon>
        <taxon>Calditrichaceae</taxon>
        <taxon>Caldithrix</taxon>
    </lineage>
</organism>
<evidence type="ECO:0000313" key="2">
    <source>
        <dbReference type="EMBL" id="HHE55421.1"/>
    </source>
</evidence>
<dbReference type="PANTHER" id="PTHR41710">
    <property type="entry name" value="GLYCOSYL TRANSFERASE, FAMILY 39"/>
    <property type="match status" value="1"/>
</dbReference>
<dbReference type="Proteomes" id="UP000886111">
    <property type="component" value="Unassembled WGS sequence"/>
</dbReference>
<feature type="non-terminal residue" evidence="2">
    <location>
        <position position="111"/>
    </location>
</feature>
<dbReference type="AlphaFoldDB" id="A0A7V5LJE5"/>
<protein>
    <recommendedName>
        <fullName evidence="3">Glycosyltransferase RgtA/B/C/D-like domain-containing protein</fullName>
    </recommendedName>
</protein>
<evidence type="ECO:0008006" key="3">
    <source>
        <dbReference type="Google" id="ProtNLM"/>
    </source>
</evidence>
<sequence length="111" mass="12637">MTNNMSKDNLLIQLLLIILLIAGSTLRLYNLDHRPVHGDEAVNAAKLNQLMQSGHFHYDPADYHGPLLFYCSWPLAKLGGKSDWRQLTEQNLRLVTVLFGLLLLLLPFLLK</sequence>
<keyword evidence="1" id="KW-0812">Transmembrane</keyword>
<reference evidence="2" key="1">
    <citation type="journal article" date="2020" name="mSystems">
        <title>Genome- and Community-Level Interaction Insights into Carbon Utilization and Element Cycling Functions of Hydrothermarchaeota in Hydrothermal Sediment.</title>
        <authorList>
            <person name="Zhou Z."/>
            <person name="Liu Y."/>
            <person name="Xu W."/>
            <person name="Pan J."/>
            <person name="Luo Z.H."/>
            <person name="Li M."/>
        </authorList>
    </citation>
    <scope>NUCLEOTIDE SEQUENCE [LARGE SCALE GENOMIC DNA]</scope>
    <source>
        <strain evidence="2">HyVt-76</strain>
    </source>
</reference>
<evidence type="ECO:0000256" key="1">
    <source>
        <dbReference type="SAM" id="Phobius"/>
    </source>
</evidence>